<dbReference type="Proteomes" id="UP000185744">
    <property type="component" value="Unassembled WGS sequence"/>
</dbReference>
<keyword evidence="2" id="KW-0540">Nuclease</keyword>
<dbReference type="SMART" id="SM00465">
    <property type="entry name" value="GIYc"/>
    <property type="match status" value="1"/>
</dbReference>
<accession>A0A1Q6DUN7</accession>
<dbReference type="InterPro" id="IPR000305">
    <property type="entry name" value="GIY-YIG_endonuc"/>
</dbReference>
<keyword evidence="3" id="KW-1185">Reference proteome</keyword>
<dbReference type="EMBL" id="MSDW01000001">
    <property type="protein sequence ID" value="OKY78090.1"/>
    <property type="molecule type" value="Genomic_DNA"/>
</dbReference>
<feature type="domain" description="GIY-YIG" evidence="1">
    <location>
        <begin position="17"/>
        <end position="115"/>
    </location>
</feature>
<organism evidence="2 3">
    <name type="scientific">Methanohalarchaeum thermophilum</name>
    <dbReference type="NCBI Taxonomy" id="1903181"/>
    <lineage>
        <taxon>Archaea</taxon>
        <taxon>Methanobacteriati</taxon>
        <taxon>Methanobacteriota</taxon>
        <taxon>Methanonatronarchaeia</taxon>
        <taxon>Methanonatronarchaeales</taxon>
        <taxon>Methanonatronarchaeaceae</taxon>
        <taxon>Candidatus Methanohalarchaeum</taxon>
    </lineage>
</organism>
<dbReference type="CDD" id="cd10441">
    <property type="entry name" value="GIY-YIG_COG1833"/>
    <property type="match status" value="1"/>
</dbReference>
<evidence type="ECO:0000313" key="2">
    <source>
        <dbReference type="EMBL" id="OKY78090.1"/>
    </source>
</evidence>
<sequence length="144" mass="16552">MKGIYSLILNCKDKFKVGNLGEMRFEGNYIYVGSAQGPGGLKRIKRHLKIAEGEKDTRYWHIDYLLGNSEVLGYCYAETRKNKECELANKLSFLETKYDFGCSDCNCNSHLFSIEESDLKNIKKTLEKAFKEIGLDPIFETKNE</sequence>
<dbReference type="STRING" id="1903181.BTN85_0575"/>
<dbReference type="AlphaFoldDB" id="A0A1Q6DUN7"/>
<keyword evidence="2" id="KW-0378">Hydrolase</keyword>
<evidence type="ECO:0000313" key="3">
    <source>
        <dbReference type="Proteomes" id="UP000185744"/>
    </source>
</evidence>
<dbReference type="InterPro" id="IPR002837">
    <property type="entry name" value="DUF123"/>
</dbReference>
<gene>
    <name evidence="2" type="ORF">BTN85_0575</name>
</gene>
<dbReference type="GO" id="GO:0004519">
    <property type="term" value="F:endonuclease activity"/>
    <property type="evidence" value="ECO:0007669"/>
    <property type="project" value="UniProtKB-KW"/>
</dbReference>
<reference evidence="2" key="1">
    <citation type="submission" date="2016-12" db="EMBL/GenBank/DDBJ databases">
        <title>Discovery of methanogenic haloarchaea.</title>
        <authorList>
            <person name="Sorokin D.Y."/>
            <person name="Makarova K.S."/>
            <person name="Abbas B."/>
            <person name="Ferrer M."/>
            <person name="Golyshin P.N."/>
        </authorList>
    </citation>
    <scope>NUCLEOTIDE SEQUENCE [LARGE SCALE GENOMIC DNA]</scope>
    <source>
        <strain evidence="2">HMET1</strain>
    </source>
</reference>
<dbReference type="InParanoid" id="A0A1Q6DUN7"/>
<evidence type="ECO:0000259" key="1">
    <source>
        <dbReference type="SMART" id="SM00465"/>
    </source>
</evidence>
<dbReference type="PANTHER" id="PTHR37460:SF1">
    <property type="entry name" value="ENDONUCLEASE III"/>
    <property type="match status" value="1"/>
</dbReference>
<protein>
    <submittedName>
        <fullName evidence="2">Uri superfamily endonuclease</fullName>
    </submittedName>
</protein>
<proteinExistence type="predicted"/>
<keyword evidence="2" id="KW-0255">Endonuclease</keyword>
<dbReference type="PANTHER" id="PTHR37460">
    <property type="entry name" value="ENDONUCLEASE III"/>
    <property type="match status" value="1"/>
</dbReference>
<dbReference type="Pfam" id="PF01986">
    <property type="entry name" value="DUF123"/>
    <property type="match status" value="1"/>
</dbReference>
<name>A0A1Q6DUN7_METT1</name>
<comment type="caution">
    <text evidence="2">The sequence shown here is derived from an EMBL/GenBank/DDBJ whole genome shotgun (WGS) entry which is preliminary data.</text>
</comment>